<dbReference type="PANTHER" id="PTHR31616">
    <property type="entry name" value="TREHALASE"/>
    <property type="match status" value="1"/>
</dbReference>
<keyword evidence="6 9" id="KW-0119">Carbohydrate metabolism</keyword>
<evidence type="ECO:0000256" key="5">
    <source>
        <dbReference type="ARBA" id="ARBA00023180"/>
    </source>
</evidence>
<evidence type="ECO:0000256" key="11">
    <source>
        <dbReference type="PIRSR" id="PIRSR001031-2"/>
    </source>
</evidence>
<evidence type="ECO:0000256" key="2">
    <source>
        <dbReference type="ARBA" id="ARBA00006188"/>
    </source>
</evidence>
<feature type="domain" description="CBM20" evidence="13">
    <location>
        <begin position="514"/>
        <end position="612"/>
    </location>
</feature>
<dbReference type="Pfam" id="PF00686">
    <property type="entry name" value="CBM_20"/>
    <property type="match status" value="1"/>
</dbReference>
<evidence type="ECO:0000256" key="3">
    <source>
        <dbReference type="ARBA" id="ARBA00022729"/>
    </source>
</evidence>
<feature type="active site" description="Proton donor" evidence="10">
    <location>
        <position position="210"/>
    </location>
</feature>
<reference evidence="14 15" key="1">
    <citation type="submission" date="2015-06" db="EMBL/GenBank/DDBJ databases">
        <title>Draft genome of the ant-associated black yeast Phialophora attae CBS 131958.</title>
        <authorList>
            <person name="Moreno L.F."/>
            <person name="Stielow B.J."/>
            <person name="de Hoog S."/>
            <person name="Vicente V.A."/>
            <person name="Weiss V.A."/>
            <person name="de Vries M."/>
            <person name="Cruz L.M."/>
            <person name="Souza E.M."/>
        </authorList>
    </citation>
    <scope>NUCLEOTIDE SEQUENCE [LARGE SCALE GENOMIC DNA]</scope>
    <source>
        <strain evidence="14 15">CBS 131958</strain>
    </source>
</reference>
<dbReference type="Gene3D" id="2.60.40.10">
    <property type="entry name" value="Immunoglobulins"/>
    <property type="match status" value="1"/>
</dbReference>
<feature type="active site" description="Proton acceptor" evidence="10">
    <location>
        <position position="207"/>
    </location>
</feature>
<evidence type="ECO:0000313" key="15">
    <source>
        <dbReference type="Proteomes" id="UP000038010"/>
    </source>
</evidence>
<dbReference type="SUPFAM" id="SSF49452">
    <property type="entry name" value="Starch-binding domain-like"/>
    <property type="match status" value="1"/>
</dbReference>
<dbReference type="SMART" id="SM01065">
    <property type="entry name" value="CBM_2"/>
    <property type="match status" value="1"/>
</dbReference>
<dbReference type="GO" id="GO:0000272">
    <property type="term" value="P:polysaccharide catabolic process"/>
    <property type="evidence" value="ECO:0007669"/>
    <property type="project" value="UniProtKB-KW"/>
</dbReference>
<evidence type="ECO:0000256" key="6">
    <source>
        <dbReference type="ARBA" id="ARBA00023277"/>
    </source>
</evidence>
<dbReference type="GO" id="GO:2001070">
    <property type="term" value="F:starch binding"/>
    <property type="evidence" value="ECO:0007669"/>
    <property type="project" value="InterPro"/>
</dbReference>
<feature type="binding site" evidence="11">
    <location>
        <position position="149"/>
    </location>
    <ligand>
        <name>substrate</name>
    </ligand>
</feature>
<dbReference type="EC" id="3.2.1.3" evidence="9"/>
<dbReference type="PIRSF" id="PIRSF001031">
    <property type="entry name" value="Glu-a-glcsd_SBD"/>
    <property type="match status" value="1"/>
</dbReference>
<dbReference type="GeneID" id="28736873"/>
<comment type="catalytic activity">
    <reaction evidence="1 9">
        <text>Hydrolysis of terminal (1-&gt;4)-linked alpha-D-glucose residues successively from non-reducing ends of the chains with release of beta-D-glucose.</text>
        <dbReference type="EC" id="3.2.1.3"/>
    </reaction>
</comment>
<accession>A0A0N1GYB8</accession>
<sequence length="622" mass="68375">MLRLTVVFGLLATAYAQYGQNATLDNYIAAQYNISLAGAIQNIGGMNNSIVGDGPSPGAVLASPSTVNPNYFYTWTRDSALTYLMITDELIFGTEKVGNNSLQVAAEYYTAAQAFLQTVTNPSGTFWPAGEGLGEPKFYSNLTRFNDAWGRPQNDGPAFRATTFMEIAEAIYQRNPNAPRLVAQYYWPLILADLNYVGQYWNTSSYDPWEEVNGNSFFSTTAQYRALISGSVWAERLNQTCKPCEQAPEIACFLKNNFWNETGNYLLANINANQVNRSQIGTDPLLGSIHAFDINATCDATSMQPCNSRVLATHKVVVDSFRNLYPINDNATAPSAVAVGRYPEDTYYGGNPWYITTLVCAEVLYDAAAQFRKNGTITVDNTSLAFFQDIYPDAKVGNYSDSATLANYTNAMIKYADGFVQVVEKYTPANGTLNEQINKTTGEPTSAIALTWSFAAFVTAAERRAGKYPPSWGATSDYASNVTSNCSASSYNATYSYVPAYADLAPNISMPLCMKEVLFICNYSTKPGTNIYIVGDNELLGGSLSLDPPIEVLRPGNITADYPWWNTPVWFNASTTVEYKWVLQNQTAMTFAYENMTRTVDVGQCDGEVQRVLDSPAFPSPN</sequence>
<dbReference type="Pfam" id="PF00723">
    <property type="entry name" value="Glyco_hydro_15"/>
    <property type="match status" value="1"/>
</dbReference>
<evidence type="ECO:0000256" key="7">
    <source>
        <dbReference type="ARBA" id="ARBA00023295"/>
    </source>
</evidence>
<keyword evidence="4 9" id="KW-0378">Hydrolase</keyword>
<evidence type="ECO:0000259" key="13">
    <source>
        <dbReference type="SMART" id="SM01065"/>
    </source>
</evidence>
<dbReference type="GO" id="GO:0000324">
    <property type="term" value="C:fungal-type vacuole"/>
    <property type="evidence" value="ECO:0007669"/>
    <property type="project" value="TreeGrafter"/>
</dbReference>
<evidence type="ECO:0000256" key="1">
    <source>
        <dbReference type="ARBA" id="ARBA00001863"/>
    </source>
</evidence>
<gene>
    <name evidence="14" type="ORF">AB675_4830</name>
</gene>
<dbReference type="InterPro" id="IPR013784">
    <property type="entry name" value="Carb-bd-like_fold"/>
</dbReference>
<protein>
    <recommendedName>
        <fullName evidence="9">Glucoamylase</fullName>
        <ecNumber evidence="9">3.2.1.3</ecNumber>
    </recommendedName>
    <alternativeName>
        <fullName evidence="9">1,4-alpha-D-glucan glucohydrolase</fullName>
    </alternativeName>
    <alternativeName>
        <fullName evidence="9">Glucan 1,4-alpha-glucosidase</fullName>
    </alternativeName>
</protein>
<dbReference type="Proteomes" id="UP000038010">
    <property type="component" value="Unassembled WGS sequence"/>
</dbReference>
<comment type="caution">
    <text evidence="14">The sequence shown here is derived from an EMBL/GenBank/DDBJ whole genome shotgun (WGS) entry which is preliminary data.</text>
</comment>
<dbReference type="GO" id="GO:0004339">
    <property type="term" value="F:glucan 1,4-alpha-glucosidase activity"/>
    <property type="evidence" value="ECO:0007669"/>
    <property type="project" value="UniProtKB-EC"/>
</dbReference>
<dbReference type="AlphaFoldDB" id="A0A0N1GYB8"/>
<dbReference type="STRING" id="1664694.A0A0N1GYB8"/>
<dbReference type="RefSeq" id="XP_017995560.1">
    <property type="nucleotide sequence ID" value="XM_018144993.1"/>
</dbReference>
<dbReference type="InterPro" id="IPR000165">
    <property type="entry name" value="Glucoamylase"/>
</dbReference>
<dbReference type="EMBL" id="LFJN01000038">
    <property type="protein sequence ID" value="KPI35597.1"/>
    <property type="molecule type" value="Genomic_DNA"/>
</dbReference>
<dbReference type="PANTHER" id="PTHR31616:SF12">
    <property type="entry name" value="GLUCOAMYLASE"/>
    <property type="match status" value="1"/>
</dbReference>
<evidence type="ECO:0000313" key="14">
    <source>
        <dbReference type="EMBL" id="KPI35597.1"/>
    </source>
</evidence>
<dbReference type="SUPFAM" id="SSF48208">
    <property type="entry name" value="Six-hairpin glycosidases"/>
    <property type="match status" value="1"/>
</dbReference>
<dbReference type="InterPro" id="IPR008291">
    <property type="entry name" value="Glucoamylase_SBD"/>
</dbReference>
<dbReference type="InterPro" id="IPR012341">
    <property type="entry name" value="6hp_glycosidase-like_sf"/>
</dbReference>
<dbReference type="InterPro" id="IPR013783">
    <property type="entry name" value="Ig-like_fold"/>
</dbReference>
<dbReference type="Gene3D" id="1.50.10.10">
    <property type="match status" value="1"/>
</dbReference>
<evidence type="ECO:0000256" key="9">
    <source>
        <dbReference type="PIRNR" id="PIRNR001031"/>
    </source>
</evidence>
<keyword evidence="7 9" id="KW-0326">Glycosidase</keyword>
<feature type="chain" id="PRO_5005872909" description="Glucoamylase" evidence="12">
    <location>
        <begin position="17"/>
        <end position="622"/>
    </location>
</feature>
<proteinExistence type="inferred from homology"/>
<keyword evidence="3 12" id="KW-0732">Signal</keyword>
<keyword evidence="15" id="KW-1185">Reference proteome</keyword>
<dbReference type="VEuPathDB" id="FungiDB:AB675_4830"/>
<organism evidence="14 15">
    <name type="scientific">Cyphellophora attinorum</name>
    <dbReference type="NCBI Taxonomy" id="1664694"/>
    <lineage>
        <taxon>Eukaryota</taxon>
        <taxon>Fungi</taxon>
        <taxon>Dikarya</taxon>
        <taxon>Ascomycota</taxon>
        <taxon>Pezizomycotina</taxon>
        <taxon>Eurotiomycetes</taxon>
        <taxon>Chaetothyriomycetidae</taxon>
        <taxon>Chaetothyriales</taxon>
        <taxon>Cyphellophoraceae</taxon>
        <taxon>Cyphellophora</taxon>
    </lineage>
</organism>
<evidence type="ECO:0000256" key="12">
    <source>
        <dbReference type="SAM" id="SignalP"/>
    </source>
</evidence>
<dbReference type="OrthoDB" id="6123450at2759"/>
<dbReference type="InterPro" id="IPR008928">
    <property type="entry name" value="6-hairpin_glycosidase_sf"/>
</dbReference>
<name>A0A0N1GYB8_9EURO</name>
<dbReference type="FunFam" id="1.50.10.10:FF:000018">
    <property type="entry name" value="Glucoamylase"/>
    <property type="match status" value="1"/>
</dbReference>
<evidence type="ECO:0000256" key="10">
    <source>
        <dbReference type="PIRSR" id="PIRSR001031-1"/>
    </source>
</evidence>
<dbReference type="InterPro" id="IPR002044">
    <property type="entry name" value="CBM20"/>
</dbReference>
<evidence type="ECO:0000256" key="8">
    <source>
        <dbReference type="ARBA" id="ARBA00023326"/>
    </source>
</evidence>
<evidence type="ECO:0000256" key="4">
    <source>
        <dbReference type="ARBA" id="ARBA00022801"/>
    </source>
</evidence>
<dbReference type="PRINTS" id="PR00736">
    <property type="entry name" value="GLHYDRLASE15"/>
</dbReference>
<dbReference type="InterPro" id="IPR011613">
    <property type="entry name" value="GH15-like"/>
</dbReference>
<comment type="similarity">
    <text evidence="2 9">Belongs to the glycosyl hydrolase 15 family.</text>
</comment>
<keyword evidence="8 9" id="KW-0624">Polysaccharide degradation</keyword>
<keyword evidence="5" id="KW-0325">Glycoprotein</keyword>
<feature type="signal peptide" evidence="12">
    <location>
        <begin position="1"/>
        <end position="16"/>
    </location>
</feature>